<gene>
    <name evidence="3" type="ORF">PIB30_086859</name>
</gene>
<protein>
    <recommendedName>
        <fullName evidence="2">Reverse transcriptase zinc-binding domain-containing protein</fullName>
    </recommendedName>
</protein>
<sequence>MGFLWRAVHNSVPILGNLYKKKLTNNALCPICMQDVETIKHALPMCKWTQAACFTWTPRAGNTLAHELARVAGEGMLPQDWVQLQSSWMKQMIADDAAKGYRARERTKVNNGIGNENTGAPSCGYAQQEHQ</sequence>
<organism evidence="3 4">
    <name type="scientific">Stylosanthes scabra</name>
    <dbReference type="NCBI Taxonomy" id="79078"/>
    <lineage>
        <taxon>Eukaryota</taxon>
        <taxon>Viridiplantae</taxon>
        <taxon>Streptophyta</taxon>
        <taxon>Embryophyta</taxon>
        <taxon>Tracheophyta</taxon>
        <taxon>Spermatophyta</taxon>
        <taxon>Magnoliopsida</taxon>
        <taxon>eudicotyledons</taxon>
        <taxon>Gunneridae</taxon>
        <taxon>Pentapetalae</taxon>
        <taxon>rosids</taxon>
        <taxon>fabids</taxon>
        <taxon>Fabales</taxon>
        <taxon>Fabaceae</taxon>
        <taxon>Papilionoideae</taxon>
        <taxon>50 kb inversion clade</taxon>
        <taxon>dalbergioids sensu lato</taxon>
        <taxon>Dalbergieae</taxon>
        <taxon>Pterocarpus clade</taxon>
        <taxon>Stylosanthes</taxon>
    </lineage>
</organism>
<reference evidence="3 4" key="1">
    <citation type="journal article" date="2023" name="Plants (Basel)">
        <title>Bridging the Gap: Combining Genomics and Transcriptomics Approaches to Understand Stylosanthes scabra, an Orphan Legume from the Brazilian Caatinga.</title>
        <authorList>
            <person name="Ferreira-Neto J.R.C."/>
            <person name="da Silva M.D."/>
            <person name="Binneck E."/>
            <person name="de Melo N.F."/>
            <person name="da Silva R.H."/>
            <person name="de Melo A.L.T.M."/>
            <person name="Pandolfi V."/>
            <person name="Bustamante F.O."/>
            <person name="Brasileiro-Vidal A.C."/>
            <person name="Benko-Iseppon A.M."/>
        </authorList>
    </citation>
    <scope>NUCLEOTIDE SEQUENCE [LARGE SCALE GENOMIC DNA]</scope>
    <source>
        <tissue evidence="3">Leaves</tissue>
    </source>
</reference>
<accession>A0ABU6WSW6</accession>
<feature type="domain" description="Reverse transcriptase zinc-binding" evidence="2">
    <location>
        <begin position="3"/>
        <end position="50"/>
    </location>
</feature>
<keyword evidence="4" id="KW-1185">Reference proteome</keyword>
<evidence type="ECO:0000259" key="2">
    <source>
        <dbReference type="Pfam" id="PF13966"/>
    </source>
</evidence>
<dbReference type="Pfam" id="PF13966">
    <property type="entry name" value="zf-RVT"/>
    <property type="match status" value="1"/>
</dbReference>
<evidence type="ECO:0000313" key="4">
    <source>
        <dbReference type="Proteomes" id="UP001341840"/>
    </source>
</evidence>
<evidence type="ECO:0000313" key="3">
    <source>
        <dbReference type="EMBL" id="MED6188526.1"/>
    </source>
</evidence>
<name>A0ABU6WSW6_9FABA</name>
<dbReference type="Proteomes" id="UP001341840">
    <property type="component" value="Unassembled WGS sequence"/>
</dbReference>
<feature type="compositionally biased region" description="Polar residues" evidence="1">
    <location>
        <begin position="111"/>
        <end position="120"/>
    </location>
</feature>
<proteinExistence type="predicted"/>
<evidence type="ECO:0000256" key="1">
    <source>
        <dbReference type="SAM" id="MobiDB-lite"/>
    </source>
</evidence>
<feature type="region of interest" description="Disordered" evidence="1">
    <location>
        <begin position="111"/>
        <end position="131"/>
    </location>
</feature>
<comment type="caution">
    <text evidence="3">The sequence shown here is derived from an EMBL/GenBank/DDBJ whole genome shotgun (WGS) entry which is preliminary data.</text>
</comment>
<dbReference type="EMBL" id="JASCZI010182748">
    <property type="protein sequence ID" value="MED6188526.1"/>
    <property type="molecule type" value="Genomic_DNA"/>
</dbReference>
<dbReference type="InterPro" id="IPR026960">
    <property type="entry name" value="RVT-Znf"/>
</dbReference>